<feature type="domain" description="5'-Nucleotidase C-terminal" evidence="4">
    <location>
        <begin position="299"/>
        <end position="430"/>
    </location>
</feature>
<organism evidence="5 6">
    <name type="scientific">Loktanella salsilacus</name>
    <dbReference type="NCBI Taxonomy" id="195913"/>
    <lineage>
        <taxon>Bacteria</taxon>
        <taxon>Pseudomonadati</taxon>
        <taxon>Pseudomonadota</taxon>
        <taxon>Alphaproteobacteria</taxon>
        <taxon>Rhodobacterales</taxon>
        <taxon>Roseobacteraceae</taxon>
        <taxon>Loktanella</taxon>
    </lineage>
</organism>
<evidence type="ECO:0000259" key="4">
    <source>
        <dbReference type="Pfam" id="PF02872"/>
    </source>
</evidence>
<evidence type="ECO:0000313" key="6">
    <source>
        <dbReference type="Proteomes" id="UP000199550"/>
    </source>
</evidence>
<dbReference type="RefSeq" id="WP_217646887.1">
    <property type="nucleotide sequence ID" value="NZ_FOTF01000029.1"/>
</dbReference>
<dbReference type="EMBL" id="FOTF01000029">
    <property type="protein sequence ID" value="SFL57784.1"/>
    <property type="molecule type" value="Genomic_DNA"/>
</dbReference>
<keyword evidence="1" id="KW-0732">Signal</keyword>
<dbReference type="PRINTS" id="PR01607">
    <property type="entry name" value="APYRASEFAMLY"/>
</dbReference>
<feature type="domain" description="Calcineurin-like phosphoesterase" evidence="3">
    <location>
        <begin position="6"/>
        <end position="220"/>
    </location>
</feature>
<evidence type="ECO:0000256" key="1">
    <source>
        <dbReference type="ARBA" id="ARBA00022729"/>
    </source>
</evidence>
<dbReference type="STRING" id="195913.SAMN04488004_12934"/>
<dbReference type="InterPro" id="IPR036907">
    <property type="entry name" value="5'-Nucleotdase_C_sf"/>
</dbReference>
<dbReference type="Proteomes" id="UP000199550">
    <property type="component" value="Unassembled WGS sequence"/>
</dbReference>
<accession>A0A1I4ITZ7</accession>
<proteinExistence type="inferred from homology"/>
<keyword evidence="2" id="KW-0547">Nucleotide-binding</keyword>
<dbReference type="InterPro" id="IPR008334">
    <property type="entry name" value="5'-Nucleotdase_C"/>
</dbReference>
<dbReference type="InterPro" id="IPR029052">
    <property type="entry name" value="Metallo-depent_PP-like"/>
</dbReference>
<sequence>MKKTITLLQMNDLHGYLTPHPELIWTATGPEFPLLGGLARMKTLFDRVRSERPGAVLALDNGDTFHGTHLAVKTKGEALIPAINMLGFAAMTAHWEFAWGPDHVEKLASKLVHPLLAANCYRKDTGERPFPATLTKAVGGLNVGIIGIAATIIDKSMPPHFSEGVRFTNGIDEVRDEAKALRSQGADLIVLLSHLGLPQDMELARQVLGIDVILSGHTHNRLTEPVCVNETLIIQSGCHGAFVGRLDLEVADGRIVSHSHALIPVDDSLADDPVMASLVAEAVSQEDDLSSVVGQTSIALHRNTCLTAPMDDVLLAAVAAAGGTDIAFSNGWRYGAPVPPGAVTYNDLWNIVPVDPPVSTVTLTGQEICDMMEENIERTFSCDPFGQMGGYLKRFRGLTLFLKLENPKGQRIVQAFAGSQALDPTTAYQVSFITAQGVPMKYGNGRQNLEVHAVAALADWFMNADQNIDLAGTGKAVIV</sequence>
<dbReference type="GO" id="GO:0000166">
    <property type="term" value="F:nucleotide binding"/>
    <property type="evidence" value="ECO:0007669"/>
    <property type="project" value="UniProtKB-KW"/>
</dbReference>
<dbReference type="PANTHER" id="PTHR11575">
    <property type="entry name" value="5'-NUCLEOTIDASE-RELATED"/>
    <property type="match status" value="1"/>
</dbReference>
<evidence type="ECO:0000259" key="3">
    <source>
        <dbReference type="Pfam" id="PF00149"/>
    </source>
</evidence>
<dbReference type="InterPro" id="IPR004843">
    <property type="entry name" value="Calcineurin-like_PHP"/>
</dbReference>
<dbReference type="AlphaFoldDB" id="A0A1I4ITZ7"/>
<dbReference type="GO" id="GO:0030288">
    <property type="term" value="C:outer membrane-bounded periplasmic space"/>
    <property type="evidence" value="ECO:0007669"/>
    <property type="project" value="TreeGrafter"/>
</dbReference>
<dbReference type="GO" id="GO:0016787">
    <property type="term" value="F:hydrolase activity"/>
    <property type="evidence" value="ECO:0007669"/>
    <property type="project" value="UniProtKB-KW"/>
</dbReference>
<dbReference type="Pfam" id="PF02872">
    <property type="entry name" value="5_nucleotid_C"/>
    <property type="match status" value="1"/>
</dbReference>
<dbReference type="Gene3D" id="3.90.780.10">
    <property type="entry name" value="5'-Nucleotidase, C-terminal domain"/>
    <property type="match status" value="1"/>
</dbReference>
<gene>
    <name evidence="5" type="ORF">SAMN04488004_12934</name>
</gene>
<evidence type="ECO:0000256" key="2">
    <source>
        <dbReference type="RuleBase" id="RU362119"/>
    </source>
</evidence>
<comment type="similarity">
    <text evidence="2">Belongs to the 5'-nucleotidase family.</text>
</comment>
<dbReference type="Gene3D" id="3.60.21.10">
    <property type="match status" value="1"/>
</dbReference>
<dbReference type="PANTHER" id="PTHR11575:SF24">
    <property type="entry name" value="5'-NUCLEOTIDASE"/>
    <property type="match status" value="1"/>
</dbReference>
<reference evidence="5 6" key="1">
    <citation type="submission" date="2016-10" db="EMBL/GenBank/DDBJ databases">
        <authorList>
            <person name="de Groot N.N."/>
        </authorList>
    </citation>
    <scope>NUCLEOTIDE SEQUENCE [LARGE SCALE GENOMIC DNA]</scope>
    <source>
        <strain evidence="5 6">DSM 16199</strain>
    </source>
</reference>
<keyword evidence="6" id="KW-1185">Reference proteome</keyword>
<protein>
    <submittedName>
        <fullName evidence="5">2',3'-cyclic-nucleotide 2'-phosphodiesterase/5'-or 3'-nucleotidase, 5'-nucleotidase family</fullName>
    </submittedName>
</protein>
<keyword evidence="2" id="KW-0378">Hydrolase</keyword>
<name>A0A1I4ITZ7_9RHOB</name>
<dbReference type="Pfam" id="PF00149">
    <property type="entry name" value="Metallophos"/>
    <property type="match status" value="1"/>
</dbReference>
<dbReference type="GO" id="GO:0009166">
    <property type="term" value="P:nucleotide catabolic process"/>
    <property type="evidence" value="ECO:0007669"/>
    <property type="project" value="InterPro"/>
</dbReference>
<evidence type="ECO:0000313" key="5">
    <source>
        <dbReference type="EMBL" id="SFL57784.1"/>
    </source>
</evidence>
<dbReference type="SUPFAM" id="SSF55816">
    <property type="entry name" value="5'-nucleotidase (syn. UDP-sugar hydrolase), C-terminal domain"/>
    <property type="match status" value="1"/>
</dbReference>
<dbReference type="InterPro" id="IPR006179">
    <property type="entry name" value="5_nucleotidase/apyrase"/>
</dbReference>
<dbReference type="SUPFAM" id="SSF56300">
    <property type="entry name" value="Metallo-dependent phosphatases"/>
    <property type="match status" value="1"/>
</dbReference>